<proteinExistence type="predicted"/>
<evidence type="ECO:0000313" key="1">
    <source>
        <dbReference type="EMBL" id="MPN44509.1"/>
    </source>
</evidence>
<accession>A0A645I266</accession>
<sequence>MKLNSNSGSAGVPPGTVAKSGNGIYVVVLMPTRLQGFAQREKRENGYVY</sequence>
<reference evidence="1" key="1">
    <citation type="submission" date="2019-08" db="EMBL/GenBank/DDBJ databases">
        <authorList>
            <person name="Kucharzyk K."/>
            <person name="Murdoch R.W."/>
            <person name="Higgins S."/>
            <person name="Loffler F."/>
        </authorList>
    </citation>
    <scope>NUCLEOTIDE SEQUENCE</scope>
</reference>
<comment type="caution">
    <text evidence="1">The sequence shown here is derived from an EMBL/GenBank/DDBJ whole genome shotgun (WGS) entry which is preliminary data.</text>
</comment>
<organism evidence="1">
    <name type="scientific">bioreactor metagenome</name>
    <dbReference type="NCBI Taxonomy" id="1076179"/>
    <lineage>
        <taxon>unclassified sequences</taxon>
        <taxon>metagenomes</taxon>
        <taxon>ecological metagenomes</taxon>
    </lineage>
</organism>
<dbReference type="EMBL" id="VSSQ01103669">
    <property type="protein sequence ID" value="MPN44509.1"/>
    <property type="molecule type" value="Genomic_DNA"/>
</dbReference>
<name>A0A645I266_9ZZZZ</name>
<gene>
    <name evidence="1" type="ORF">SDC9_192074</name>
</gene>
<dbReference type="AlphaFoldDB" id="A0A645I266"/>
<protein>
    <submittedName>
        <fullName evidence="1">Uncharacterized protein</fullName>
    </submittedName>
</protein>